<dbReference type="EMBL" id="JAABNT010000040">
    <property type="protein sequence ID" value="NEK25120.1"/>
    <property type="molecule type" value="Genomic_DNA"/>
</dbReference>
<sequence>MSTEGAGYETFTLVWEGLTIEIRHQANWLDTGHWHIDLRCDDPLPVTQTGYRSYFVPSPAVSVQADITACVIGWLDAAAQTPAWRKHLTEAAQLKLF</sequence>
<proteinExistence type="predicted"/>
<organism evidence="1 2">
    <name type="scientific">Sulfitobacter sediminilitoris</name>
    <dbReference type="NCBI Taxonomy" id="2698830"/>
    <lineage>
        <taxon>Bacteria</taxon>
        <taxon>Pseudomonadati</taxon>
        <taxon>Pseudomonadota</taxon>
        <taxon>Alphaproteobacteria</taxon>
        <taxon>Rhodobacterales</taxon>
        <taxon>Roseobacteraceae</taxon>
        <taxon>Sulfitobacter</taxon>
    </lineage>
</organism>
<comment type="caution">
    <text evidence="1">The sequence shown here is derived from an EMBL/GenBank/DDBJ whole genome shotgun (WGS) entry which is preliminary data.</text>
</comment>
<keyword evidence="2" id="KW-1185">Reference proteome</keyword>
<dbReference type="AlphaFoldDB" id="A0A6P0CI86"/>
<name>A0A6P0CI86_9RHOB</name>
<dbReference type="Proteomes" id="UP000468591">
    <property type="component" value="Unassembled WGS sequence"/>
</dbReference>
<accession>A0A6P0CI86</accession>
<protein>
    <submittedName>
        <fullName evidence="1">Uncharacterized protein</fullName>
    </submittedName>
</protein>
<dbReference type="RefSeq" id="WP_164356424.1">
    <property type="nucleotide sequence ID" value="NZ_JAABNT010000040.1"/>
</dbReference>
<evidence type="ECO:0000313" key="2">
    <source>
        <dbReference type="Proteomes" id="UP000468591"/>
    </source>
</evidence>
<reference evidence="1 2" key="1">
    <citation type="submission" date="2020-01" db="EMBL/GenBank/DDBJ databases">
        <title>Sulfitobacter sediminilitoris sp. nov., isolated from a tidal flat.</title>
        <authorList>
            <person name="Park S."/>
            <person name="Yoon J.-H."/>
        </authorList>
    </citation>
    <scope>NUCLEOTIDE SEQUENCE [LARGE SCALE GENOMIC DNA]</scope>
    <source>
        <strain evidence="1 2">JBTF-M27</strain>
    </source>
</reference>
<evidence type="ECO:0000313" key="1">
    <source>
        <dbReference type="EMBL" id="NEK25120.1"/>
    </source>
</evidence>
<gene>
    <name evidence="1" type="ORF">GV827_22395</name>
</gene>